<keyword evidence="4 10" id="KW-0812">Transmembrane</keyword>
<dbReference type="EMBL" id="WTKP01000011">
    <property type="protein sequence ID" value="MWJ29265.1"/>
    <property type="molecule type" value="Genomic_DNA"/>
</dbReference>
<keyword evidence="3 10" id="KW-0808">Transferase</keyword>
<evidence type="ECO:0000256" key="9">
    <source>
        <dbReference type="ARBA" id="ARBA00023264"/>
    </source>
</evidence>
<feature type="transmembrane region" description="Helical" evidence="10">
    <location>
        <begin position="106"/>
        <end position="132"/>
    </location>
</feature>
<evidence type="ECO:0000313" key="12">
    <source>
        <dbReference type="Proteomes" id="UP000437638"/>
    </source>
</evidence>
<evidence type="ECO:0000256" key="8">
    <source>
        <dbReference type="ARBA" id="ARBA00023209"/>
    </source>
</evidence>
<keyword evidence="5 10" id="KW-1133">Transmembrane helix</keyword>
<feature type="transmembrane region" description="Helical" evidence="10">
    <location>
        <begin position="75"/>
        <end position="94"/>
    </location>
</feature>
<dbReference type="SMART" id="SM01207">
    <property type="entry name" value="G3P_acyltransf"/>
    <property type="match status" value="1"/>
</dbReference>
<organism evidence="11 12">
    <name type="scientific">Vreelandella zhuhanensis</name>
    <dbReference type="NCBI Taxonomy" id="2684210"/>
    <lineage>
        <taxon>Bacteria</taxon>
        <taxon>Pseudomonadati</taxon>
        <taxon>Pseudomonadota</taxon>
        <taxon>Gammaproteobacteria</taxon>
        <taxon>Oceanospirillales</taxon>
        <taxon>Halomonadaceae</taxon>
        <taxon>Vreelandella</taxon>
    </lineage>
</organism>
<comment type="similarity">
    <text evidence="10">Belongs to the PlsY family.</text>
</comment>
<evidence type="ECO:0000256" key="3">
    <source>
        <dbReference type="ARBA" id="ARBA00022679"/>
    </source>
</evidence>
<dbReference type="Proteomes" id="UP000437638">
    <property type="component" value="Unassembled WGS sequence"/>
</dbReference>
<dbReference type="EC" id="2.3.1.275" evidence="10"/>
<protein>
    <recommendedName>
        <fullName evidence="10">Glycerol-3-phosphate acyltransferase</fullName>
    </recommendedName>
    <alternativeName>
        <fullName evidence="10">Acyl-PO4 G3P acyltransferase</fullName>
    </alternativeName>
    <alternativeName>
        <fullName evidence="10">Acyl-phosphate--glycerol-3-phosphate acyltransferase</fullName>
    </alternativeName>
    <alternativeName>
        <fullName evidence="10">G3P acyltransferase</fullName>
        <shortName evidence="10">GPAT</shortName>
        <ecNumber evidence="10">2.3.1.275</ecNumber>
    </alternativeName>
    <alternativeName>
        <fullName evidence="10">Lysophosphatidic acid synthase</fullName>
        <shortName evidence="10">LPA synthase</shortName>
    </alternativeName>
</protein>
<evidence type="ECO:0000313" key="11">
    <source>
        <dbReference type="EMBL" id="MWJ29265.1"/>
    </source>
</evidence>
<dbReference type="GO" id="GO:0008654">
    <property type="term" value="P:phospholipid biosynthetic process"/>
    <property type="evidence" value="ECO:0007669"/>
    <property type="project" value="UniProtKB-UniRule"/>
</dbReference>
<dbReference type="HAMAP" id="MF_01043">
    <property type="entry name" value="PlsY"/>
    <property type="match status" value="1"/>
</dbReference>
<comment type="pathway">
    <text evidence="10">Lipid metabolism; phospholipid metabolism.</text>
</comment>
<reference evidence="11 12" key="1">
    <citation type="submission" date="2019-12" db="EMBL/GenBank/DDBJ databases">
        <title>Halomonas rutogse sp. nov. isolated from two lakes on Tibetan Plateau.</title>
        <authorList>
            <person name="Gao P."/>
        </authorList>
    </citation>
    <scope>NUCLEOTIDE SEQUENCE [LARGE SCALE GENOMIC DNA]</scope>
    <source>
        <strain evidence="11 12">ZH2S</strain>
    </source>
</reference>
<keyword evidence="6 10" id="KW-0443">Lipid metabolism</keyword>
<evidence type="ECO:0000256" key="2">
    <source>
        <dbReference type="ARBA" id="ARBA00022516"/>
    </source>
</evidence>
<keyword evidence="11" id="KW-0012">Acyltransferase</keyword>
<feature type="transmembrane region" description="Helical" evidence="10">
    <location>
        <begin position="152"/>
        <end position="170"/>
    </location>
</feature>
<evidence type="ECO:0000256" key="7">
    <source>
        <dbReference type="ARBA" id="ARBA00023136"/>
    </source>
</evidence>
<dbReference type="GO" id="GO:0005886">
    <property type="term" value="C:plasma membrane"/>
    <property type="evidence" value="ECO:0007669"/>
    <property type="project" value="UniProtKB-SubCell"/>
</dbReference>
<comment type="catalytic activity">
    <reaction evidence="10">
        <text>an acyl phosphate + sn-glycerol 3-phosphate = a 1-acyl-sn-glycero-3-phosphate + phosphate</text>
        <dbReference type="Rhea" id="RHEA:34075"/>
        <dbReference type="ChEBI" id="CHEBI:43474"/>
        <dbReference type="ChEBI" id="CHEBI:57597"/>
        <dbReference type="ChEBI" id="CHEBI:57970"/>
        <dbReference type="ChEBI" id="CHEBI:59918"/>
        <dbReference type="EC" id="2.3.1.275"/>
    </reaction>
</comment>
<dbReference type="Pfam" id="PF02660">
    <property type="entry name" value="G3P_acyltransf"/>
    <property type="match status" value="1"/>
</dbReference>
<evidence type="ECO:0000256" key="5">
    <source>
        <dbReference type="ARBA" id="ARBA00022989"/>
    </source>
</evidence>
<dbReference type="RefSeq" id="WP_160419638.1">
    <property type="nucleotide sequence ID" value="NZ_WTKP01000011.1"/>
</dbReference>
<name>A0A7X3KR77_9GAMM</name>
<keyword evidence="12" id="KW-1185">Reference proteome</keyword>
<comment type="caution">
    <text evidence="11">The sequence shown here is derived from an EMBL/GenBank/DDBJ whole genome shotgun (WGS) entry which is preliminary data.</text>
</comment>
<keyword evidence="1 10" id="KW-1003">Cell membrane</keyword>
<evidence type="ECO:0000256" key="6">
    <source>
        <dbReference type="ARBA" id="ARBA00023098"/>
    </source>
</evidence>
<keyword evidence="7 10" id="KW-0472">Membrane</keyword>
<dbReference type="AlphaFoldDB" id="A0A7X3KR77"/>
<comment type="subcellular location">
    <subcellularLocation>
        <location evidence="10">Cell membrane</location>
        <topology evidence="10">Multi-pass membrane protein</topology>
    </subcellularLocation>
</comment>
<dbReference type="GO" id="GO:0043772">
    <property type="term" value="F:acyl-phosphate glycerol-3-phosphate acyltransferase activity"/>
    <property type="evidence" value="ECO:0007669"/>
    <property type="project" value="UniProtKB-UniRule"/>
</dbReference>
<dbReference type="PANTHER" id="PTHR30309:SF0">
    <property type="entry name" value="GLYCEROL-3-PHOSPHATE ACYLTRANSFERASE-RELATED"/>
    <property type="match status" value="1"/>
</dbReference>
<dbReference type="UniPathway" id="UPA00085"/>
<proteinExistence type="inferred from homology"/>
<evidence type="ECO:0000256" key="10">
    <source>
        <dbReference type="HAMAP-Rule" id="MF_01043"/>
    </source>
</evidence>
<keyword evidence="2 10" id="KW-0444">Lipid biosynthesis</keyword>
<dbReference type="NCBIfam" id="TIGR00023">
    <property type="entry name" value="glycerol-3-phosphate 1-O-acyltransferase PlsY"/>
    <property type="match status" value="1"/>
</dbReference>
<keyword evidence="8 10" id="KW-0594">Phospholipid biosynthesis</keyword>
<evidence type="ECO:0000256" key="4">
    <source>
        <dbReference type="ARBA" id="ARBA00022692"/>
    </source>
</evidence>
<dbReference type="PANTHER" id="PTHR30309">
    <property type="entry name" value="INNER MEMBRANE PROTEIN YGIH"/>
    <property type="match status" value="1"/>
</dbReference>
<gene>
    <name evidence="10 11" type="primary">plsY</name>
    <name evidence="11" type="ORF">GPM19_13850</name>
</gene>
<evidence type="ECO:0000256" key="1">
    <source>
        <dbReference type="ARBA" id="ARBA00022475"/>
    </source>
</evidence>
<accession>A0A7X3KR77</accession>
<comment type="subunit">
    <text evidence="10">Probably interacts with PlsX.</text>
</comment>
<comment type="caution">
    <text evidence="10">Lacks conserved residue(s) required for the propagation of feature annotation.</text>
</comment>
<sequence>MIWILVGYLCGSWLAALSVCRWAGVVDPRQCGSFNPGASNVLRTHGSRLALMTVILDALKGMPVVGLVKWLGMPVWLQGAVGLAVLLGHSYPLWHGFRGGKAVASALGVLLVLVPEVALLGVLSWALMAWWLKNPGQASIVSALLTPLLSLWLTPEYTGIVVVFSVLVLVRHWHNLRRLRRDVASRFKEP</sequence>
<dbReference type="InterPro" id="IPR003811">
    <property type="entry name" value="G3P_acylTferase_PlsY"/>
</dbReference>
<keyword evidence="9 10" id="KW-1208">Phospholipid metabolism</keyword>
<comment type="function">
    <text evidence="10">Catalyzes the transfer of an acyl group from acyl-phosphate (acyl-PO(4)) to glycerol-3-phosphate (G3P) to form lysophosphatidic acid (LPA). This enzyme utilizes acyl-phosphate as fatty acyl donor, but not acyl-CoA or acyl-ACP.</text>
</comment>